<keyword evidence="2" id="KW-1185">Reference proteome</keyword>
<dbReference type="AlphaFoldDB" id="A0AAV1YGF0"/>
<evidence type="ECO:0000313" key="1">
    <source>
        <dbReference type="EMBL" id="CAL0332619.1"/>
    </source>
</evidence>
<gene>
    <name evidence="1" type="ORF">LLUT_LOCUS33679</name>
</gene>
<organism evidence="1 2">
    <name type="scientific">Lupinus luteus</name>
    <name type="common">European yellow lupine</name>
    <dbReference type="NCBI Taxonomy" id="3873"/>
    <lineage>
        <taxon>Eukaryota</taxon>
        <taxon>Viridiplantae</taxon>
        <taxon>Streptophyta</taxon>
        <taxon>Embryophyta</taxon>
        <taxon>Tracheophyta</taxon>
        <taxon>Spermatophyta</taxon>
        <taxon>Magnoliopsida</taxon>
        <taxon>eudicotyledons</taxon>
        <taxon>Gunneridae</taxon>
        <taxon>Pentapetalae</taxon>
        <taxon>rosids</taxon>
        <taxon>fabids</taxon>
        <taxon>Fabales</taxon>
        <taxon>Fabaceae</taxon>
        <taxon>Papilionoideae</taxon>
        <taxon>50 kb inversion clade</taxon>
        <taxon>genistoids sensu lato</taxon>
        <taxon>core genistoids</taxon>
        <taxon>Genisteae</taxon>
        <taxon>Lupinus</taxon>
    </lineage>
</organism>
<reference evidence="1 2" key="1">
    <citation type="submission" date="2024-03" db="EMBL/GenBank/DDBJ databases">
        <authorList>
            <person name="Martinez-Hernandez J."/>
        </authorList>
    </citation>
    <scope>NUCLEOTIDE SEQUENCE [LARGE SCALE GENOMIC DNA]</scope>
</reference>
<protein>
    <recommendedName>
        <fullName evidence="3">DUF3741 domain-containing protein</fullName>
    </recommendedName>
</protein>
<dbReference type="EMBL" id="CAXHTB010000024">
    <property type="protein sequence ID" value="CAL0332619.1"/>
    <property type="molecule type" value="Genomic_DNA"/>
</dbReference>
<evidence type="ECO:0000313" key="2">
    <source>
        <dbReference type="Proteomes" id="UP001497480"/>
    </source>
</evidence>
<dbReference type="Proteomes" id="UP001497480">
    <property type="component" value="Unassembled WGS sequence"/>
</dbReference>
<proteinExistence type="predicted"/>
<evidence type="ECO:0008006" key="3">
    <source>
        <dbReference type="Google" id="ProtNLM"/>
    </source>
</evidence>
<sequence length="329" mass="35193">MDGERGVDPCPEIQVSKEEFEAWCKPWKQALVVRLLGLKCGVESSSSFWSGCSSQQKDDNPKVAEAAGELPRCNDKELFGSWMLVKRNNFFPKNKGKVVESREGFNGTAKFGGKLQVPKNTNAKGPQILGDGPSCGTNNVSTSEHMDVKRGEGKKLQPLASVPRDVALKIMGLHPPSPDVGSNAKGPQMLGDGPSCGTNNVSTREHMDVQVPDLYFSYELCNVVQDGDDVRGEGKELQPLASVPRDVALTIMGLHPPSHDVGSNAKGPQILGDGPSCGTNNISTSEHMDVQVPGLYFSYELCNVVQDGDNGVAKVSHGAKGSFSSKLPI</sequence>
<name>A0AAV1YGF0_LUPLU</name>
<accession>A0AAV1YGF0</accession>
<comment type="caution">
    <text evidence="1">The sequence shown here is derived from an EMBL/GenBank/DDBJ whole genome shotgun (WGS) entry which is preliminary data.</text>
</comment>